<feature type="compositionally biased region" description="Low complexity" evidence="1">
    <location>
        <begin position="127"/>
        <end position="142"/>
    </location>
</feature>
<proteinExistence type="predicted"/>
<evidence type="ECO:0000313" key="2">
    <source>
        <dbReference type="EMBL" id="TFJ83112.1"/>
    </source>
</evidence>
<gene>
    <name evidence="2" type="ORF">NSK_005581</name>
</gene>
<name>A0A4D9CV29_9STRA</name>
<organism evidence="2 3">
    <name type="scientific">Nannochloropsis salina CCMP1776</name>
    <dbReference type="NCBI Taxonomy" id="1027361"/>
    <lineage>
        <taxon>Eukaryota</taxon>
        <taxon>Sar</taxon>
        <taxon>Stramenopiles</taxon>
        <taxon>Ochrophyta</taxon>
        <taxon>Eustigmatophyceae</taxon>
        <taxon>Eustigmatales</taxon>
        <taxon>Monodopsidaceae</taxon>
        <taxon>Microchloropsis</taxon>
        <taxon>Microchloropsis salina</taxon>
    </lineage>
</organism>
<reference evidence="2 3" key="1">
    <citation type="submission" date="2019-01" db="EMBL/GenBank/DDBJ databases">
        <title>Nuclear Genome Assembly of the Microalgal Biofuel strain Nannochloropsis salina CCMP1776.</title>
        <authorList>
            <person name="Hovde B."/>
        </authorList>
    </citation>
    <scope>NUCLEOTIDE SEQUENCE [LARGE SCALE GENOMIC DNA]</scope>
    <source>
        <strain evidence="2 3">CCMP1776</strain>
    </source>
</reference>
<sequence length="142" mass="15495">MFRRPLHRFVAKTVGVTFLAGVCFHFAMDSVTASRAPRPVAAREEPCFLAEEGTKREREGSAGAQNSGVANQNEAFRRFLVNLEGKDAQTKIEDAVQGMEYFMRPTALDADVRLKRVQRPTDPSTPSPARSVSSSSAPSAPP</sequence>
<keyword evidence="3" id="KW-1185">Reference proteome</keyword>
<accession>A0A4D9CV29</accession>
<evidence type="ECO:0000313" key="3">
    <source>
        <dbReference type="Proteomes" id="UP000355283"/>
    </source>
</evidence>
<dbReference type="Proteomes" id="UP000355283">
    <property type="component" value="Unassembled WGS sequence"/>
</dbReference>
<dbReference type="EMBL" id="SDOX01000070">
    <property type="protein sequence ID" value="TFJ83112.1"/>
    <property type="molecule type" value="Genomic_DNA"/>
</dbReference>
<comment type="caution">
    <text evidence="2">The sequence shown here is derived from an EMBL/GenBank/DDBJ whole genome shotgun (WGS) entry which is preliminary data.</text>
</comment>
<evidence type="ECO:0000256" key="1">
    <source>
        <dbReference type="SAM" id="MobiDB-lite"/>
    </source>
</evidence>
<feature type="region of interest" description="Disordered" evidence="1">
    <location>
        <begin position="112"/>
        <end position="142"/>
    </location>
</feature>
<dbReference type="AlphaFoldDB" id="A0A4D9CV29"/>
<protein>
    <submittedName>
        <fullName evidence="2">Uncharacterized protein</fullName>
    </submittedName>
</protein>